<organism evidence="2 3">
    <name type="scientific">Hymenobacter arizonensis</name>
    <name type="common">Siccationidurans arizonensis</name>
    <dbReference type="NCBI Taxonomy" id="1227077"/>
    <lineage>
        <taxon>Bacteria</taxon>
        <taxon>Pseudomonadati</taxon>
        <taxon>Bacteroidota</taxon>
        <taxon>Cytophagia</taxon>
        <taxon>Cytophagales</taxon>
        <taxon>Hymenobacteraceae</taxon>
        <taxon>Hymenobacter</taxon>
    </lineage>
</organism>
<dbReference type="Pfam" id="PF04940">
    <property type="entry name" value="BLUF"/>
    <property type="match status" value="1"/>
</dbReference>
<dbReference type="OrthoDB" id="1122028at2"/>
<dbReference type="AlphaFoldDB" id="A0A1I5Z0Z6"/>
<dbReference type="SMART" id="SM01034">
    <property type="entry name" value="BLUF"/>
    <property type="match status" value="1"/>
</dbReference>
<dbReference type="PROSITE" id="PS50925">
    <property type="entry name" value="BLUF"/>
    <property type="match status" value="1"/>
</dbReference>
<dbReference type="GO" id="GO:0009882">
    <property type="term" value="F:blue light photoreceptor activity"/>
    <property type="evidence" value="ECO:0007669"/>
    <property type="project" value="InterPro"/>
</dbReference>
<evidence type="ECO:0000259" key="1">
    <source>
        <dbReference type="PROSITE" id="PS50925"/>
    </source>
</evidence>
<dbReference type="GO" id="GO:0071949">
    <property type="term" value="F:FAD binding"/>
    <property type="evidence" value="ECO:0007669"/>
    <property type="project" value="InterPro"/>
</dbReference>
<protein>
    <submittedName>
        <fullName evidence="2">Sensors of blue-light using FAD</fullName>
    </submittedName>
</protein>
<dbReference type="InterPro" id="IPR007024">
    <property type="entry name" value="BLUF_domain"/>
</dbReference>
<gene>
    <name evidence="2" type="ORF">SAMN04515668_2600</name>
</gene>
<feature type="domain" description="BLUF" evidence="1">
    <location>
        <begin position="1"/>
        <end position="92"/>
    </location>
</feature>
<dbReference type="RefSeq" id="WP_092673702.1">
    <property type="nucleotide sequence ID" value="NZ_FOXS01000003.1"/>
</dbReference>
<reference evidence="3" key="1">
    <citation type="submission" date="2016-10" db="EMBL/GenBank/DDBJ databases">
        <authorList>
            <person name="Varghese N."/>
            <person name="Submissions S."/>
        </authorList>
    </citation>
    <scope>NUCLEOTIDE SEQUENCE [LARGE SCALE GENOMIC DNA]</scope>
    <source>
        <strain evidence="3">OR362-8,ATCC BAA-1266,JCM 13504</strain>
    </source>
</reference>
<proteinExistence type="predicted"/>
<dbReference type="STRING" id="1227077.SAMN04515668_2600"/>
<evidence type="ECO:0000313" key="2">
    <source>
        <dbReference type="EMBL" id="SFQ50174.1"/>
    </source>
</evidence>
<dbReference type="SUPFAM" id="SSF54975">
    <property type="entry name" value="Acylphosphatase/BLUF domain-like"/>
    <property type="match status" value="1"/>
</dbReference>
<accession>A0A1I5Z0Z6</accession>
<keyword evidence="3" id="KW-1185">Reference proteome</keyword>
<dbReference type="InterPro" id="IPR036046">
    <property type="entry name" value="Acylphosphatase-like_dom_sf"/>
</dbReference>
<sequence length="131" mass="14796">MHHIVYSSRTIYPFNEADLKYLMNQWRAKNARLDVTGVLLYSEGDIMQVLEGPAAAVQGIFKTIAADVRHQAVIKLSDGPVQGRAFANWSMRFRAVDTDDFERFVQQTKAASQYGDTLAPLLEVFMAPEAW</sequence>
<dbReference type="Proteomes" id="UP000199029">
    <property type="component" value="Unassembled WGS sequence"/>
</dbReference>
<dbReference type="EMBL" id="FOXS01000003">
    <property type="protein sequence ID" value="SFQ50174.1"/>
    <property type="molecule type" value="Genomic_DNA"/>
</dbReference>
<dbReference type="Gene3D" id="3.30.70.100">
    <property type="match status" value="1"/>
</dbReference>
<name>A0A1I5Z0Z6_HYMAR</name>
<evidence type="ECO:0000313" key="3">
    <source>
        <dbReference type="Proteomes" id="UP000199029"/>
    </source>
</evidence>